<sequence length="71" mass="7751">MSTNISILLKEIKVATGWSEPALAREIGTSQPTVNRILNGQEECKATTYRAICDLHERTIYITAGSTKAGK</sequence>
<keyword evidence="2" id="KW-1185">Reference proteome</keyword>
<organism evidence="1 2">
    <name type="scientific">Herbaspirillum chlorophenolicum</name>
    <dbReference type="NCBI Taxonomy" id="211589"/>
    <lineage>
        <taxon>Bacteria</taxon>
        <taxon>Pseudomonadati</taxon>
        <taxon>Pseudomonadota</taxon>
        <taxon>Betaproteobacteria</taxon>
        <taxon>Burkholderiales</taxon>
        <taxon>Oxalobacteraceae</taxon>
        <taxon>Herbaspirillum</taxon>
    </lineage>
</organism>
<dbReference type="SUPFAM" id="SSF47413">
    <property type="entry name" value="lambda repressor-like DNA-binding domains"/>
    <property type="match status" value="1"/>
</dbReference>
<dbReference type="Pfam" id="PF13560">
    <property type="entry name" value="HTH_31"/>
    <property type="match status" value="1"/>
</dbReference>
<dbReference type="RefSeq" id="WP_402703620.1">
    <property type="nucleotide sequence ID" value="NZ_JBIUZV010000023.1"/>
</dbReference>
<dbReference type="Proteomes" id="UP001617427">
    <property type="component" value="Unassembled WGS sequence"/>
</dbReference>
<accession>A0ABW8F5G2</accession>
<dbReference type="EMBL" id="JBIUZV010000023">
    <property type="protein sequence ID" value="MFJ3048533.1"/>
    <property type="molecule type" value="Genomic_DNA"/>
</dbReference>
<reference evidence="1 2" key="1">
    <citation type="submission" date="2024-10" db="EMBL/GenBank/DDBJ databases">
        <title>The Natural Products Discovery Center: Release of the First 8490 Sequenced Strains for Exploring Actinobacteria Biosynthetic Diversity.</title>
        <authorList>
            <person name="Kalkreuter E."/>
            <person name="Kautsar S.A."/>
            <person name="Yang D."/>
            <person name="Bader C.D."/>
            <person name="Teijaro C.N."/>
            <person name="Fluegel L."/>
            <person name="Davis C.M."/>
            <person name="Simpson J.R."/>
            <person name="Lauterbach L."/>
            <person name="Steele A.D."/>
            <person name="Gui C."/>
            <person name="Meng S."/>
            <person name="Li G."/>
            <person name="Viehrig K."/>
            <person name="Ye F."/>
            <person name="Su P."/>
            <person name="Kiefer A.F."/>
            <person name="Nichols A."/>
            <person name="Cepeda A.J."/>
            <person name="Yan W."/>
            <person name="Fan B."/>
            <person name="Jiang Y."/>
            <person name="Adhikari A."/>
            <person name="Zheng C.-J."/>
            <person name="Schuster L."/>
            <person name="Cowan T.M."/>
            <person name="Smanski M.J."/>
            <person name="Chevrette M.G."/>
            <person name="De Carvalho L.P.S."/>
            <person name="Shen B."/>
        </authorList>
    </citation>
    <scope>NUCLEOTIDE SEQUENCE [LARGE SCALE GENOMIC DNA]</scope>
    <source>
        <strain evidence="1 2">NPDC087045</strain>
    </source>
</reference>
<dbReference type="Gene3D" id="1.10.260.40">
    <property type="entry name" value="lambda repressor-like DNA-binding domains"/>
    <property type="match status" value="1"/>
</dbReference>
<dbReference type="CDD" id="cd00093">
    <property type="entry name" value="HTH_XRE"/>
    <property type="match status" value="1"/>
</dbReference>
<proteinExistence type="predicted"/>
<gene>
    <name evidence="1" type="ORF">ACIPEN_22085</name>
</gene>
<evidence type="ECO:0000313" key="2">
    <source>
        <dbReference type="Proteomes" id="UP001617427"/>
    </source>
</evidence>
<evidence type="ECO:0000313" key="1">
    <source>
        <dbReference type="EMBL" id="MFJ3048533.1"/>
    </source>
</evidence>
<dbReference type="InterPro" id="IPR001387">
    <property type="entry name" value="Cro/C1-type_HTH"/>
</dbReference>
<protein>
    <submittedName>
        <fullName evidence="1">Helix-turn-helix transcriptional regulator</fullName>
    </submittedName>
</protein>
<dbReference type="InterPro" id="IPR010982">
    <property type="entry name" value="Lambda_DNA-bd_dom_sf"/>
</dbReference>
<comment type="caution">
    <text evidence="1">The sequence shown here is derived from an EMBL/GenBank/DDBJ whole genome shotgun (WGS) entry which is preliminary data.</text>
</comment>
<name>A0ABW8F5G2_9BURK</name>